<feature type="transmembrane region" description="Helical" evidence="1">
    <location>
        <begin position="191"/>
        <end position="214"/>
    </location>
</feature>
<dbReference type="PANTHER" id="PTHR36435">
    <property type="entry name" value="SLR1288 PROTEIN"/>
    <property type="match status" value="1"/>
</dbReference>
<proteinExistence type="predicted"/>
<feature type="transmembrane region" description="Helical" evidence="1">
    <location>
        <begin position="297"/>
        <end position="316"/>
    </location>
</feature>
<dbReference type="Pfam" id="PF02517">
    <property type="entry name" value="Rce1-like"/>
    <property type="match status" value="1"/>
</dbReference>
<protein>
    <recommendedName>
        <fullName evidence="2">CAAX prenyl protease 2/Lysostaphin resistance protein A-like domain-containing protein</fullName>
    </recommendedName>
</protein>
<dbReference type="InterPro" id="IPR003675">
    <property type="entry name" value="Rce1/LyrA-like_dom"/>
</dbReference>
<comment type="caution">
    <text evidence="3">The sequence shown here is derived from an EMBL/GenBank/DDBJ whole genome shotgun (WGS) entry which is preliminary data.</text>
</comment>
<keyword evidence="1" id="KW-0472">Membrane</keyword>
<evidence type="ECO:0000256" key="1">
    <source>
        <dbReference type="SAM" id="Phobius"/>
    </source>
</evidence>
<feature type="transmembrane region" description="Helical" evidence="1">
    <location>
        <begin position="250"/>
        <end position="276"/>
    </location>
</feature>
<keyword evidence="1" id="KW-1133">Transmembrane helix</keyword>
<evidence type="ECO:0000259" key="2">
    <source>
        <dbReference type="Pfam" id="PF02517"/>
    </source>
</evidence>
<reference evidence="3 4" key="1">
    <citation type="submission" date="2016-03" db="EMBL/GenBank/DDBJ databases">
        <title>Niastella vici sp. nov., isolated from farmland soil.</title>
        <authorList>
            <person name="Chen L."/>
            <person name="Wang D."/>
            <person name="Yang S."/>
            <person name="Wang G."/>
        </authorList>
    </citation>
    <scope>NUCLEOTIDE SEQUENCE [LARGE SCALE GENOMIC DNA]</scope>
    <source>
        <strain evidence="3 4">DJ57</strain>
    </source>
</reference>
<dbReference type="Proteomes" id="UP000192796">
    <property type="component" value="Unassembled WGS sequence"/>
</dbReference>
<dbReference type="EMBL" id="LVYD01000001">
    <property type="protein sequence ID" value="OQP67024.1"/>
    <property type="molecule type" value="Genomic_DNA"/>
</dbReference>
<dbReference type="STRING" id="1703345.A3860_01295"/>
<feature type="transmembrane region" description="Helical" evidence="1">
    <location>
        <begin position="135"/>
        <end position="155"/>
    </location>
</feature>
<feature type="transmembrane region" description="Helical" evidence="1">
    <location>
        <begin position="226"/>
        <end position="244"/>
    </location>
</feature>
<gene>
    <name evidence="3" type="ORF">A3860_01295</name>
</gene>
<accession>A0A1V9G905</accession>
<name>A0A1V9G905_9BACT</name>
<evidence type="ECO:0000313" key="4">
    <source>
        <dbReference type="Proteomes" id="UP000192796"/>
    </source>
</evidence>
<organism evidence="3 4">
    <name type="scientific">Niastella vici</name>
    <dbReference type="NCBI Taxonomy" id="1703345"/>
    <lineage>
        <taxon>Bacteria</taxon>
        <taxon>Pseudomonadati</taxon>
        <taxon>Bacteroidota</taxon>
        <taxon>Chitinophagia</taxon>
        <taxon>Chitinophagales</taxon>
        <taxon>Chitinophagaceae</taxon>
        <taxon>Niastella</taxon>
    </lineage>
</organism>
<keyword evidence="4" id="KW-1185">Reference proteome</keyword>
<dbReference type="GO" id="GO:0080120">
    <property type="term" value="P:CAAX-box protein maturation"/>
    <property type="evidence" value="ECO:0007669"/>
    <property type="project" value="UniProtKB-ARBA"/>
</dbReference>
<feature type="domain" description="CAAX prenyl protease 2/Lysostaphin resistance protein A-like" evidence="2">
    <location>
        <begin position="191"/>
        <end position="279"/>
    </location>
</feature>
<evidence type="ECO:0000313" key="3">
    <source>
        <dbReference type="EMBL" id="OQP67024.1"/>
    </source>
</evidence>
<keyword evidence="1" id="KW-0812">Transmembrane</keyword>
<feature type="transmembrane region" description="Helical" evidence="1">
    <location>
        <begin position="91"/>
        <end position="114"/>
    </location>
</feature>
<dbReference type="AlphaFoldDB" id="A0A1V9G905"/>
<dbReference type="PANTHER" id="PTHR36435:SF1">
    <property type="entry name" value="CAAX AMINO TERMINAL PROTEASE FAMILY PROTEIN"/>
    <property type="match status" value="1"/>
</dbReference>
<feature type="transmembrane region" description="Helical" evidence="1">
    <location>
        <begin position="49"/>
        <end position="71"/>
    </location>
</feature>
<sequence>MNFNNLKANHNAYLAAFARICRAANLHTNICLYQPMRGHLRIKSPLSQLGLFLGIFGVAYILIGVLSVLIYQANGISIASLETIDWNNPHFISISKWVQALSSVFLFILPAYLYARFTFTGNYSYFLGFRNAEKANMYVLAVVGILLAIPFVFWIGKLNEGIPLPEGLTKLEQQAGQQMAAFLKIRNPFDIVVNVFIIALLPAIGEELCFRGALQRILIQVTRNPWAGIVLTAVLFSALHLQFSGFLPRMFLGIALGAFYWFSGSIYTSMIAHFVNNAVQVIWASYAPDVIEKNPEIPVLAAIASGIVVWAILWFFQKQSTVTWAKVYHTDELTPFDQFIA</sequence>
<dbReference type="GO" id="GO:0004175">
    <property type="term" value="F:endopeptidase activity"/>
    <property type="evidence" value="ECO:0007669"/>
    <property type="project" value="UniProtKB-ARBA"/>
</dbReference>
<dbReference type="InterPro" id="IPR052710">
    <property type="entry name" value="CAAX_protease"/>
</dbReference>